<evidence type="ECO:0000313" key="1">
    <source>
        <dbReference type="EMBL" id="MBA8912177.1"/>
    </source>
</evidence>
<organism evidence="1 2">
    <name type="scientific">Methylorubrum thiocyanatum</name>
    <dbReference type="NCBI Taxonomy" id="47958"/>
    <lineage>
        <taxon>Bacteria</taxon>
        <taxon>Pseudomonadati</taxon>
        <taxon>Pseudomonadota</taxon>
        <taxon>Alphaproteobacteria</taxon>
        <taxon>Hyphomicrobiales</taxon>
        <taxon>Methylobacteriaceae</taxon>
        <taxon>Methylorubrum</taxon>
    </lineage>
</organism>
<gene>
    <name evidence="1" type="ORF">HNR51_001245</name>
</gene>
<dbReference type="AlphaFoldDB" id="A0AA40V9U7"/>
<dbReference type="EMBL" id="JACJIB010000002">
    <property type="protein sequence ID" value="MBA8912177.1"/>
    <property type="molecule type" value="Genomic_DNA"/>
</dbReference>
<keyword evidence="2" id="KW-1185">Reference proteome</keyword>
<protein>
    <submittedName>
        <fullName evidence="1">Uncharacterized protein</fullName>
    </submittedName>
</protein>
<reference evidence="1 2" key="1">
    <citation type="submission" date="2020-08" db="EMBL/GenBank/DDBJ databases">
        <title>Genomic Encyclopedia of Type Strains, Phase IV (KMG-IV): sequencing the most valuable type-strain genomes for metagenomic binning, comparative biology and taxonomic classification.</title>
        <authorList>
            <person name="Goeker M."/>
        </authorList>
    </citation>
    <scope>NUCLEOTIDE SEQUENCE [LARGE SCALE GENOMIC DNA]</scope>
    <source>
        <strain evidence="1 2">DSM 11490</strain>
    </source>
</reference>
<dbReference type="Proteomes" id="UP000543554">
    <property type="component" value="Unassembled WGS sequence"/>
</dbReference>
<proteinExistence type="predicted"/>
<name>A0AA40V9U7_9HYPH</name>
<evidence type="ECO:0000313" key="2">
    <source>
        <dbReference type="Proteomes" id="UP000543554"/>
    </source>
</evidence>
<comment type="caution">
    <text evidence="1">The sequence shown here is derived from an EMBL/GenBank/DDBJ whole genome shotgun (WGS) entry which is preliminary data.</text>
</comment>
<sequence length="34" mass="3574">MIVSYVLVTLVNRPEAMPWEEAAAGAAEAVASRA</sequence>
<accession>A0AA40V9U7</accession>